<dbReference type="Proteomes" id="UP000789423">
    <property type="component" value="Unassembled WGS sequence"/>
</dbReference>
<feature type="binding site" evidence="12">
    <location>
        <position position="203"/>
    </location>
    <ligand>
        <name>[4Fe-4S] cluster</name>
        <dbReference type="ChEBI" id="CHEBI:49883"/>
    </ligand>
</feature>
<dbReference type="EMBL" id="CAKJTI010000003">
    <property type="protein sequence ID" value="CAG9611673.1"/>
    <property type="molecule type" value="Genomic_DNA"/>
</dbReference>
<dbReference type="InterPro" id="IPR011798">
    <property type="entry name" value="APS_reductase"/>
</dbReference>
<evidence type="ECO:0000256" key="7">
    <source>
        <dbReference type="ARBA" id="ARBA00024327"/>
    </source>
</evidence>
<dbReference type="HAMAP" id="MF_00063">
    <property type="entry name" value="CysH"/>
    <property type="match status" value="1"/>
</dbReference>
<comment type="pathway">
    <text evidence="7 12">Sulfur metabolism; hydrogen sulfide biosynthesis; sulfite from sulfate.</text>
</comment>
<evidence type="ECO:0000256" key="3">
    <source>
        <dbReference type="ARBA" id="ARBA00023002"/>
    </source>
</evidence>
<dbReference type="InterPro" id="IPR004511">
    <property type="entry name" value="PAPS/APS_Rdtase"/>
</dbReference>
<keyword evidence="12" id="KW-0479">Metal-binding</keyword>
<evidence type="ECO:0000256" key="10">
    <source>
        <dbReference type="ARBA" id="ARBA00030894"/>
    </source>
</evidence>
<evidence type="ECO:0000256" key="1">
    <source>
        <dbReference type="ARBA" id="ARBA00009732"/>
    </source>
</evidence>
<dbReference type="PANTHER" id="PTHR46509:SF1">
    <property type="entry name" value="PHOSPHOADENOSINE PHOSPHOSULFATE REDUCTASE"/>
    <property type="match status" value="1"/>
</dbReference>
<gene>
    <name evidence="12 14" type="primary">cysH</name>
    <name evidence="14" type="ORF">BACCIP111899_00845</name>
</gene>
<evidence type="ECO:0000256" key="11">
    <source>
        <dbReference type="ARBA" id="ARBA00032041"/>
    </source>
</evidence>
<comment type="caution">
    <text evidence="14">The sequence shown here is derived from an EMBL/GenBank/DDBJ whole genome shotgun (WGS) entry which is preliminary data.</text>
</comment>
<dbReference type="Pfam" id="PF01507">
    <property type="entry name" value="PAPS_reduct"/>
    <property type="match status" value="1"/>
</dbReference>
<feature type="binding site" evidence="12">
    <location>
        <position position="206"/>
    </location>
    <ligand>
        <name>[4Fe-4S] cluster</name>
        <dbReference type="ChEBI" id="CHEBI:49883"/>
    </ligand>
</feature>
<keyword evidence="15" id="KW-1185">Reference proteome</keyword>
<feature type="binding site" evidence="12">
    <location>
        <position position="121"/>
    </location>
    <ligand>
        <name>[4Fe-4S] cluster</name>
        <dbReference type="ChEBI" id="CHEBI:49883"/>
    </ligand>
</feature>
<dbReference type="Gene3D" id="3.40.50.620">
    <property type="entry name" value="HUPs"/>
    <property type="match status" value="1"/>
</dbReference>
<comment type="cofactor">
    <cofactor evidence="12">
        <name>[4Fe-4S] cluster</name>
        <dbReference type="ChEBI" id="CHEBI:49883"/>
    </cofactor>
    <text evidence="12">Binds 1 [4Fe-4S] cluster per subunit.</text>
</comment>
<dbReference type="NCBIfam" id="NF002537">
    <property type="entry name" value="PRK02090.1"/>
    <property type="match status" value="1"/>
</dbReference>
<dbReference type="NCBIfam" id="TIGR02055">
    <property type="entry name" value="APS_reductase"/>
    <property type="match status" value="1"/>
</dbReference>
<feature type="binding site" evidence="12">
    <location>
        <position position="120"/>
    </location>
    <ligand>
        <name>[4Fe-4S] cluster</name>
        <dbReference type="ChEBI" id="CHEBI:49883"/>
    </ligand>
</feature>
<protein>
    <recommendedName>
        <fullName evidence="9 12">Adenosine 5'-phosphosulfate reductase</fullName>
        <shortName evidence="12">APS reductase</shortName>
        <ecNumber evidence="8 12">1.8.4.10</ecNumber>
    </recommendedName>
    <alternativeName>
        <fullName evidence="11 12">5'-adenylylsulfate reductase</fullName>
    </alternativeName>
    <alternativeName>
        <fullName evidence="10 12">Thioredoxin-dependent 5'-adenylylsulfate reductase</fullName>
    </alternativeName>
</protein>
<dbReference type="PIRSF" id="PIRSF000857">
    <property type="entry name" value="PAPS_reductase"/>
    <property type="match status" value="1"/>
</dbReference>
<evidence type="ECO:0000313" key="15">
    <source>
        <dbReference type="Proteomes" id="UP000789423"/>
    </source>
</evidence>
<evidence type="ECO:0000313" key="14">
    <source>
        <dbReference type="EMBL" id="CAG9611673.1"/>
    </source>
</evidence>
<evidence type="ECO:0000256" key="9">
    <source>
        <dbReference type="ARBA" id="ARBA00029514"/>
    </source>
</evidence>
<proteinExistence type="inferred from homology"/>
<accession>A0ABM8Y7J0</accession>
<comment type="catalytic activity">
    <reaction evidence="12">
        <text>[thioredoxin]-disulfide + sulfite + AMP + 2 H(+) = adenosine 5'-phosphosulfate + [thioredoxin]-dithiol</text>
        <dbReference type="Rhea" id="RHEA:21976"/>
        <dbReference type="Rhea" id="RHEA-COMP:10698"/>
        <dbReference type="Rhea" id="RHEA-COMP:10700"/>
        <dbReference type="ChEBI" id="CHEBI:15378"/>
        <dbReference type="ChEBI" id="CHEBI:17359"/>
        <dbReference type="ChEBI" id="CHEBI:29950"/>
        <dbReference type="ChEBI" id="CHEBI:50058"/>
        <dbReference type="ChEBI" id="CHEBI:58243"/>
        <dbReference type="ChEBI" id="CHEBI:456215"/>
        <dbReference type="EC" id="1.8.4.10"/>
    </reaction>
</comment>
<evidence type="ECO:0000256" key="8">
    <source>
        <dbReference type="ARBA" id="ARBA00024386"/>
    </source>
</evidence>
<name>A0ABM8Y7J0_9BACI</name>
<evidence type="ECO:0000256" key="5">
    <source>
        <dbReference type="ARBA" id="ARBA00023014"/>
    </source>
</evidence>
<dbReference type="CDD" id="cd23945">
    <property type="entry name" value="PAPS_reductase"/>
    <property type="match status" value="1"/>
</dbReference>
<organism evidence="14 15">
    <name type="scientific">Bacillus rhizoplanae</name>
    <dbReference type="NCBI Taxonomy" id="2880966"/>
    <lineage>
        <taxon>Bacteria</taxon>
        <taxon>Bacillati</taxon>
        <taxon>Bacillota</taxon>
        <taxon>Bacilli</taxon>
        <taxon>Bacillales</taxon>
        <taxon>Bacillaceae</taxon>
        <taxon>Bacillus</taxon>
    </lineage>
</organism>
<dbReference type="InterPro" id="IPR002500">
    <property type="entry name" value="PAPS_reduct_dom"/>
</dbReference>
<dbReference type="GO" id="GO:0004604">
    <property type="term" value="F:phosphoadenylyl-sulfate reductase (thioredoxin) activity"/>
    <property type="evidence" value="ECO:0007669"/>
    <property type="project" value="UniProtKB-EC"/>
</dbReference>
<keyword evidence="5 12" id="KW-0411">Iron-sulfur</keyword>
<comment type="similarity">
    <text evidence="1 12">Belongs to the PAPS reductase family. CysH subfamily.</text>
</comment>
<comment type="subcellular location">
    <subcellularLocation>
        <location evidence="12">Cytoplasm</location>
    </subcellularLocation>
</comment>
<keyword evidence="2 12" id="KW-0963">Cytoplasm</keyword>
<dbReference type="EC" id="1.8.4.10" evidence="8 12"/>
<keyword evidence="3 12" id="KW-0560">Oxidoreductase</keyword>
<dbReference type="InterPro" id="IPR014729">
    <property type="entry name" value="Rossmann-like_a/b/a_fold"/>
</dbReference>
<sequence>MLTYETWQDNFVSFQEDDETKGALAAVRWAYEHYEDDIVYACSFGVEGMVLLHVINQVNPSAKVVFLDTNVHFQETYDLIKKVRERFPKLNIIEKQPALTLEEQAKEHGDQLWEHNPNLCCQLRKIKPLEEALTGRKAWISGLRREQSETRKHTQFVNRDQRFQSVKICPLIHWTWKEVWRYVYKYNLPYNPLHDIGYPSIGCETCTVQVQEGGDSREGRWVGKLKTECGLHYQ</sequence>
<dbReference type="RefSeq" id="WP_230573937.1">
    <property type="nucleotide sequence ID" value="NZ_CAKJTI010000003.1"/>
</dbReference>
<reference evidence="14 15" key="1">
    <citation type="submission" date="2021-10" db="EMBL/GenBank/DDBJ databases">
        <authorList>
            <person name="Criscuolo A."/>
        </authorList>
    </citation>
    <scope>NUCLEOTIDE SEQUENCE [LARGE SCALE GENOMIC DNA]</scope>
    <source>
        <strain evidence="15">CIP 111899</strain>
    </source>
</reference>
<feature type="domain" description="Phosphoadenosine phosphosulphate reductase" evidence="13">
    <location>
        <begin position="38"/>
        <end position="208"/>
    </location>
</feature>
<dbReference type="NCBIfam" id="TIGR00434">
    <property type="entry name" value="cysH"/>
    <property type="match status" value="1"/>
</dbReference>
<evidence type="ECO:0000256" key="4">
    <source>
        <dbReference type="ARBA" id="ARBA00023004"/>
    </source>
</evidence>
<evidence type="ECO:0000256" key="6">
    <source>
        <dbReference type="ARBA" id="ARBA00024298"/>
    </source>
</evidence>
<evidence type="ECO:0000256" key="2">
    <source>
        <dbReference type="ARBA" id="ARBA00022490"/>
    </source>
</evidence>
<evidence type="ECO:0000259" key="13">
    <source>
        <dbReference type="Pfam" id="PF01507"/>
    </source>
</evidence>
<evidence type="ECO:0000256" key="12">
    <source>
        <dbReference type="HAMAP-Rule" id="MF_00063"/>
    </source>
</evidence>
<feature type="active site" description="Nucleophile; cysteine thiosulfonate intermediate" evidence="12">
    <location>
        <position position="229"/>
    </location>
</feature>
<dbReference type="SUPFAM" id="SSF52402">
    <property type="entry name" value="Adenine nucleotide alpha hydrolases-like"/>
    <property type="match status" value="1"/>
</dbReference>
<comment type="function">
    <text evidence="6 12">Catalyzes the formation of sulfite from adenosine 5'-phosphosulfate (APS) using thioredoxin as an electron donor.</text>
</comment>
<keyword evidence="4 12" id="KW-0408">Iron</keyword>
<dbReference type="PANTHER" id="PTHR46509">
    <property type="entry name" value="PHOSPHOADENOSINE PHOSPHOSULFATE REDUCTASE"/>
    <property type="match status" value="1"/>
</dbReference>